<keyword evidence="5" id="KW-1185">Reference proteome</keyword>
<dbReference type="GO" id="GO:0003723">
    <property type="term" value="F:RNA binding"/>
    <property type="evidence" value="ECO:0007669"/>
    <property type="project" value="UniProtKB-KW"/>
</dbReference>
<keyword evidence="4" id="KW-0689">Ribosomal protein</keyword>
<dbReference type="AlphaFoldDB" id="A0A310SC10"/>
<feature type="compositionally biased region" description="Polar residues" evidence="2">
    <location>
        <begin position="100"/>
        <end position="111"/>
    </location>
</feature>
<dbReference type="Proteomes" id="UP000250275">
    <property type="component" value="Unassembled WGS sequence"/>
</dbReference>
<reference evidence="4 5" key="1">
    <citation type="submission" date="2015-07" db="EMBL/GenBank/DDBJ databases">
        <title>The genome of Eufriesea mexicana.</title>
        <authorList>
            <person name="Pan H."/>
            <person name="Kapheim K."/>
        </authorList>
    </citation>
    <scope>NUCLEOTIDE SEQUENCE [LARGE SCALE GENOMIC DNA]</scope>
    <source>
        <strain evidence="4">0111107269</strain>
        <tissue evidence="4">Whole body</tissue>
    </source>
</reference>
<dbReference type="Pfam" id="PF01479">
    <property type="entry name" value="S4"/>
    <property type="match status" value="1"/>
</dbReference>
<keyword evidence="1" id="KW-0694">RNA-binding</keyword>
<dbReference type="PROSITE" id="PS50889">
    <property type="entry name" value="S4"/>
    <property type="match status" value="1"/>
</dbReference>
<evidence type="ECO:0000256" key="1">
    <source>
        <dbReference type="PROSITE-ProRule" id="PRU00182"/>
    </source>
</evidence>
<dbReference type="SMART" id="SM00363">
    <property type="entry name" value="S4"/>
    <property type="match status" value="1"/>
</dbReference>
<evidence type="ECO:0000313" key="5">
    <source>
        <dbReference type="Proteomes" id="UP000250275"/>
    </source>
</evidence>
<organism evidence="4 5">
    <name type="scientific">Eufriesea mexicana</name>
    <dbReference type="NCBI Taxonomy" id="516756"/>
    <lineage>
        <taxon>Eukaryota</taxon>
        <taxon>Metazoa</taxon>
        <taxon>Ecdysozoa</taxon>
        <taxon>Arthropoda</taxon>
        <taxon>Hexapoda</taxon>
        <taxon>Insecta</taxon>
        <taxon>Pterygota</taxon>
        <taxon>Neoptera</taxon>
        <taxon>Endopterygota</taxon>
        <taxon>Hymenoptera</taxon>
        <taxon>Apocrita</taxon>
        <taxon>Aculeata</taxon>
        <taxon>Apoidea</taxon>
        <taxon>Anthophila</taxon>
        <taxon>Apidae</taxon>
        <taxon>Eufriesea</taxon>
    </lineage>
</organism>
<feature type="region of interest" description="Disordered" evidence="2">
    <location>
        <begin position="100"/>
        <end position="147"/>
    </location>
</feature>
<dbReference type="SUPFAM" id="SSF55174">
    <property type="entry name" value="Alpha-L RNA-binding motif"/>
    <property type="match status" value="1"/>
</dbReference>
<proteinExistence type="predicted"/>
<evidence type="ECO:0000259" key="3">
    <source>
        <dbReference type="SMART" id="SM00363"/>
    </source>
</evidence>
<accession>A0A310SC10</accession>
<sequence length="147" mass="16522">MNETLENFKELEKQYFKDDKKESRLGNIVSRLRLPLTRKGAPQLVNHGHALVNGKTVIIPSYHVKPGDKVTATEKAQKNTKVIEALKVTKGHVTRVEVPSNTKEGIDSSETFTDDVGETTNFNKYSEDKDDSDTISIQPLDDSYDDE</sequence>
<name>A0A310SC10_9HYME</name>
<keyword evidence="4" id="KW-0687">Ribonucleoprotein</keyword>
<dbReference type="OrthoDB" id="8110981at2759"/>
<dbReference type="Gene3D" id="3.10.290.10">
    <property type="entry name" value="RNA-binding S4 domain"/>
    <property type="match status" value="1"/>
</dbReference>
<gene>
    <name evidence="4" type="ORF">WN48_06391</name>
</gene>
<protein>
    <submittedName>
        <fullName evidence="4">30S ribosomal protein S4</fullName>
    </submittedName>
</protein>
<dbReference type="EMBL" id="KQ798681">
    <property type="protein sequence ID" value="OAD46952.1"/>
    <property type="molecule type" value="Genomic_DNA"/>
</dbReference>
<dbReference type="CDD" id="cd00165">
    <property type="entry name" value="S4"/>
    <property type="match status" value="1"/>
</dbReference>
<feature type="domain" description="RNA-binding S4" evidence="3">
    <location>
        <begin position="23"/>
        <end position="87"/>
    </location>
</feature>
<dbReference type="InterPro" id="IPR036986">
    <property type="entry name" value="S4_RNA-bd_sf"/>
</dbReference>
<evidence type="ECO:0000313" key="4">
    <source>
        <dbReference type="EMBL" id="OAD46952.1"/>
    </source>
</evidence>
<dbReference type="InterPro" id="IPR002942">
    <property type="entry name" value="S4_RNA-bd"/>
</dbReference>
<dbReference type="GO" id="GO:0005840">
    <property type="term" value="C:ribosome"/>
    <property type="evidence" value="ECO:0007669"/>
    <property type="project" value="UniProtKB-KW"/>
</dbReference>
<evidence type="ECO:0000256" key="2">
    <source>
        <dbReference type="SAM" id="MobiDB-lite"/>
    </source>
</evidence>